<keyword evidence="5 7" id="KW-0805">Transcription regulation</keyword>
<dbReference type="InterPro" id="IPR013735">
    <property type="entry name" value="TF_NusA_N"/>
</dbReference>
<evidence type="ECO:0000256" key="3">
    <source>
        <dbReference type="ARBA" id="ARBA00022814"/>
    </source>
</evidence>
<dbReference type="Pfam" id="PF26594">
    <property type="entry name" value="KH_NusA_2nd"/>
    <property type="match status" value="1"/>
</dbReference>
<dbReference type="PANTHER" id="PTHR22648:SF0">
    <property type="entry name" value="TRANSCRIPTION TERMINATION_ANTITERMINATION PROTEIN NUSA"/>
    <property type="match status" value="1"/>
</dbReference>
<evidence type="ECO:0000256" key="5">
    <source>
        <dbReference type="ARBA" id="ARBA00023015"/>
    </source>
</evidence>
<evidence type="ECO:0000256" key="4">
    <source>
        <dbReference type="ARBA" id="ARBA00022884"/>
    </source>
</evidence>
<dbReference type="EMBL" id="JABCAG010000030">
    <property type="protein sequence ID" value="NMP58881.1"/>
    <property type="molecule type" value="Genomic_DNA"/>
</dbReference>
<evidence type="ECO:0000313" key="13">
    <source>
        <dbReference type="Proteomes" id="UP000189299"/>
    </source>
</evidence>
<dbReference type="Proteomes" id="UP000509460">
    <property type="component" value="Chromosome"/>
</dbReference>
<keyword evidence="2 7" id="KW-0963">Cytoplasm</keyword>
<dbReference type="AlphaFoldDB" id="A0A1V2UJN8"/>
<dbReference type="InterPro" id="IPR012340">
    <property type="entry name" value="NA-bd_OB-fold"/>
</dbReference>
<reference evidence="11 15" key="3">
    <citation type="submission" date="2020-04" db="EMBL/GenBank/DDBJ databases">
        <authorList>
            <person name="Abaymova A."/>
            <person name="Teymurazov M."/>
            <person name="Tazyna O."/>
            <person name="Chatushin Y."/>
            <person name="Svetoch E."/>
            <person name="Pereligyn V."/>
            <person name="Pohylenko V."/>
            <person name="Platonov M."/>
            <person name="Kartsev N."/>
            <person name="Skryabin Y."/>
            <person name="Sizova A."/>
            <person name="Solomentsev V."/>
            <person name="Kislichkina A."/>
            <person name="Bogun A."/>
        </authorList>
    </citation>
    <scope>NUCLEOTIDE SEQUENCE [LARGE SCALE GENOMIC DNA]</scope>
    <source>
        <strain evidence="11">SCPM-O-B-8398</strain>
        <strain evidence="15">SCPM-O-B-8398 (E28)</strain>
    </source>
</reference>
<dbReference type="Proteomes" id="UP000557857">
    <property type="component" value="Unassembled WGS sequence"/>
</dbReference>
<dbReference type="InterPro" id="IPR010213">
    <property type="entry name" value="TF_NusA"/>
</dbReference>
<dbReference type="EMBL" id="AP019810">
    <property type="protein sequence ID" value="BBM13573.1"/>
    <property type="molecule type" value="Genomic_DNA"/>
</dbReference>
<dbReference type="Proteomes" id="UP000189299">
    <property type="component" value="Unassembled WGS sequence"/>
</dbReference>
<dbReference type="SUPFAM" id="SSF50249">
    <property type="entry name" value="Nucleic acid-binding proteins"/>
    <property type="match status" value="1"/>
</dbReference>
<feature type="domain" description="K Homology" evidence="9">
    <location>
        <begin position="229"/>
        <end position="301"/>
    </location>
</feature>
<dbReference type="InterPro" id="IPR058582">
    <property type="entry name" value="KH_NusA_2nd"/>
</dbReference>
<dbReference type="InterPro" id="IPR004087">
    <property type="entry name" value="KH_dom"/>
</dbReference>
<evidence type="ECO:0000313" key="10">
    <source>
        <dbReference type="EMBL" id="BBM13573.1"/>
    </source>
</evidence>
<keyword evidence="1 7" id="KW-0806">Transcription termination</keyword>
<reference evidence="12 13" key="1">
    <citation type="submission" date="2016-12" db="EMBL/GenBank/DDBJ databases">
        <authorList>
            <person name="Song W.-J."/>
            <person name="Kurnit D.M."/>
        </authorList>
    </citation>
    <scope>NUCLEOTIDE SEQUENCE [LARGE SCALE GENOMIC DNA]</scope>
    <source>
        <strain evidence="12 13">CGB1038-1_S1</strain>
    </source>
</reference>
<dbReference type="InterPro" id="IPR036555">
    <property type="entry name" value="NusA_N_sf"/>
</dbReference>
<comment type="subunit">
    <text evidence="7">Monomer. Binds directly to the core enzyme of the DNA-dependent RNA polymerase and to nascent RNA.</text>
</comment>
<dbReference type="GO" id="GO:0031564">
    <property type="term" value="P:transcription antitermination"/>
    <property type="evidence" value="ECO:0007669"/>
    <property type="project" value="UniProtKB-UniRule"/>
</dbReference>
<evidence type="ECO:0000313" key="14">
    <source>
        <dbReference type="Proteomes" id="UP000509460"/>
    </source>
</evidence>
<evidence type="ECO:0000259" key="9">
    <source>
        <dbReference type="SMART" id="SM00322"/>
    </source>
</evidence>
<dbReference type="GO" id="GO:0003723">
    <property type="term" value="F:RNA binding"/>
    <property type="evidence" value="ECO:0007669"/>
    <property type="project" value="UniProtKB-UniRule"/>
</dbReference>
<dbReference type="Pfam" id="PF08529">
    <property type="entry name" value="NusA_N"/>
    <property type="match status" value="1"/>
</dbReference>
<gene>
    <name evidence="7 11" type="primary">nusA</name>
    <name evidence="12" type="ORF">BTN92_06965</name>
    <name evidence="10" type="ORF">EM151A_0331</name>
    <name evidence="11" type="ORF">HI921_10485</name>
</gene>
<sequence length="395" mass="44598">MSKEMLNALDALEAEKGISKEIVIDALEAALVSAYKRHYGQAQNVEVEFEQKKGKIHVYAVKEVTEEVMDSQLEVSLKDALLINPAYEIGDKIRFEVTPKDFGRIAAQTAKQVILQRVREAERTIIYNEFSAYEKDIMQGIVERQDKRYIYVNLGKIEAVLSKQDQMPNEFYQPHDRIKVYVSRVENTSKGPQVFVSRSHPDLLRRLFEQEVPEVYDGLVEIVSVAREAGDRSKVAVRSTDPNIDAVGTCVGPKGQRVQAIVNELKGENMDIVEWDEDPAVFIANALNPSQVVDVIFDEQNPKACTVVVPDYQLSLAIGKRGQNARLAAKLTNHKIDIKSESDMTEFYEKKAQAEAAISEELHDEAIIQSDLTDDEYQTIAFEDETAEVTEQEEI</sequence>
<dbReference type="Gene3D" id="3.30.300.20">
    <property type="match status" value="2"/>
</dbReference>
<dbReference type="FunFam" id="3.30.300.20:FF:000005">
    <property type="entry name" value="Transcription termination/antitermination protein NusA"/>
    <property type="match status" value="1"/>
</dbReference>
<organism evidence="12 13">
    <name type="scientific">Enterococcus mundtii</name>
    <dbReference type="NCBI Taxonomy" id="53346"/>
    <lineage>
        <taxon>Bacteria</taxon>
        <taxon>Bacillati</taxon>
        <taxon>Bacillota</taxon>
        <taxon>Bacilli</taxon>
        <taxon>Lactobacillales</taxon>
        <taxon>Enterococcaceae</taxon>
        <taxon>Enterococcus</taxon>
    </lineage>
</organism>
<dbReference type="GO" id="GO:0005829">
    <property type="term" value="C:cytosol"/>
    <property type="evidence" value="ECO:0007669"/>
    <property type="project" value="TreeGrafter"/>
</dbReference>
<evidence type="ECO:0000313" key="12">
    <source>
        <dbReference type="EMBL" id="ONN43564.1"/>
    </source>
</evidence>
<feature type="domain" description="S1 motif" evidence="8">
    <location>
        <begin position="133"/>
        <end position="199"/>
    </location>
</feature>
<dbReference type="GO" id="GO:0003700">
    <property type="term" value="F:DNA-binding transcription factor activity"/>
    <property type="evidence" value="ECO:0007669"/>
    <property type="project" value="InterPro"/>
</dbReference>
<evidence type="ECO:0000256" key="2">
    <source>
        <dbReference type="ARBA" id="ARBA00022490"/>
    </source>
</evidence>
<accession>A0A1V2UJN8</accession>
<reference evidence="10 14" key="2">
    <citation type="submission" date="2019-07" db="EMBL/GenBank/DDBJ databases">
        <title>antibiotic susceptibility of plant-derived lactic acid bacteria.</title>
        <authorList>
            <person name="Sugiyama M."/>
            <person name="Noda M."/>
        </authorList>
    </citation>
    <scope>NUCLEOTIDE SEQUENCE [LARGE SCALE GENOMIC DNA]</scope>
    <source>
        <strain evidence="10 14">15-1A</strain>
    </source>
</reference>
<dbReference type="Pfam" id="PF00575">
    <property type="entry name" value="S1"/>
    <property type="match status" value="1"/>
</dbReference>
<dbReference type="OrthoDB" id="9807233at2"/>
<keyword evidence="3 7" id="KW-0889">Transcription antitermination</keyword>
<dbReference type="Pfam" id="PF13184">
    <property type="entry name" value="KH_NusA_1st"/>
    <property type="match status" value="1"/>
</dbReference>
<dbReference type="CDD" id="cd02134">
    <property type="entry name" value="KH-II_NusA_rpt1"/>
    <property type="match status" value="1"/>
</dbReference>
<dbReference type="RefSeq" id="WP_010735194.1">
    <property type="nucleotide sequence ID" value="NZ_AP019810.1"/>
</dbReference>
<dbReference type="FunFam" id="3.30.300.20:FF:000002">
    <property type="entry name" value="Transcription termination/antitermination protein NusA"/>
    <property type="match status" value="1"/>
</dbReference>
<dbReference type="FunFam" id="2.40.50.140:FF:000058">
    <property type="entry name" value="Transcription termination/antitermination protein NusA"/>
    <property type="match status" value="1"/>
</dbReference>
<comment type="function">
    <text evidence="7">Participates in both transcription termination and antitermination.</text>
</comment>
<dbReference type="Gene3D" id="3.30.1480.10">
    <property type="entry name" value="NusA, N-terminal domain"/>
    <property type="match status" value="1"/>
</dbReference>
<protein>
    <recommendedName>
        <fullName evidence="7">Transcription termination/antitermination protein NusA</fullName>
    </recommendedName>
</protein>
<proteinExistence type="inferred from homology"/>
<dbReference type="CDD" id="cd04455">
    <property type="entry name" value="S1_NusA"/>
    <property type="match status" value="1"/>
</dbReference>
<dbReference type="InterPro" id="IPR015946">
    <property type="entry name" value="KH_dom-like_a/b"/>
</dbReference>
<evidence type="ECO:0000256" key="7">
    <source>
        <dbReference type="HAMAP-Rule" id="MF_00945"/>
    </source>
</evidence>
<evidence type="ECO:0000313" key="15">
    <source>
        <dbReference type="Proteomes" id="UP000557857"/>
    </source>
</evidence>
<comment type="subcellular location">
    <subcellularLocation>
        <location evidence="7">Cytoplasm</location>
    </subcellularLocation>
</comment>
<evidence type="ECO:0000259" key="8">
    <source>
        <dbReference type="SMART" id="SM00316"/>
    </source>
</evidence>
<dbReference type="STRING" id="53346.A5802_001324"/>
<keyword evidence="4 7" id="KW-0694">RNA-binding</keyword>
<dbReference type="CDD" id="cd22529">
    <property type="entry name" value="KH-II_NusA_rpt2"/>
    <property type="match status" value="1"/>
</dbReference>
<dbReference type="SUPFAM" id="SSF54814">
    <property type="entry name" value="Prokaryotic type KH domain (KH-domain type II)"/>
    <property type="match status" value="2"/>
</dbReference>
<dbReference type="NCBIfam" id="TIGR01953">
    <property type="entry name" value="NusA"/>
    <property type="match status" value="1"/>
</dbReference>
<keyword evidence="6 7" id="KW-0804">Transcription</keyword>
<dbReference type="Gene3D" id="2.40.50.140">
    <property type="entry name" value="Nucleic acid-binding proteins"/>
    <property type="match status" value="1"/>
</dbReference>
<dbReference type="SMART" id="SM00316">
    <property type="entry name" value="S1"/>
    <property type="match status" value="1"/>
</dbReference>
<dbReference type="InterPro" id="IPR003029">
    <property type="entry name" value="S1_domain"/>
</dbReference>
<dbReference type="SMART" id="SM00322">
    <property type="entry name" value="KH"/>
    <property type="match status" value="2"/>
</dbReference>
<dbReference type="EMBL" id="MSTR01000005">
    <property type="protein sequence ID" value="ONN43564.1"/>
    <property type="molecule type" value="Genomic_DNA"/>
</dbReference>
<dbReference type="InterPro" id="IPR030842">
    <property type="entry name" value="TF_NusA_bacterial"/>
</dbReference>
<dbReference type="GO" id="GO:0006353">
    <property type="term" value="P:DNA-templated transcription termination"/>
    <property type="evidence" value="ECO:0007669"/>
    <property type="project" value="UniProtKB-UniRule"/>
</dbReference>
<evidence type="ECO:0000256" key="1">
    <source>
        <dbReference type="ARBA" id="ARBA00022472"/>
    </source>
</evidence>
<comment type="similarity">
    <text evidence="7">Belongs to the NusA family.</text>
</comment>
<dbReference type="FunFam" id="3.30.1480.10:FF:000002">
    <property type="entry name" value="Transcription termination/antitermination protein NusA"/>
    <property type="match status" value="1"/>
</dbReference>
<dbReference type="HAMAP" id="MF_00945_B">
    <property type="entry name" value="NusA_B"/>
    <property type="match status" value="1"/>
</dbReference>
<dbReference type="InterPro" id="IPR009019">
    <property type="entry name" value="KH_sf_prok-type"/>
</dbReference>
<evidence type="ECO:0000313" key="11">
    <source>
        <dbReference type="EMBL" id="NMP58881.1"/>
    </source>
</evidence>
<name>A0A1V2UJN8_ENTMU</name>
<dbReference type="SUPFAM" id="SSF69705">
    <property type="entry name" value="Transcription factor NusA, N-terminal domain"/>
    <property type="match status" value="1"/>
</dbReference>
<feature type="domain" description="K Homology" evidence="9">
    <location>
        <begin position="302"/>
        <end position="366"/>
    </location>
</feature>
<evidence type="ECO:0000256" key="6">
    <source>
        <dbReference type="ARBA" id="ARBA00023163"/>
    </source>
</evidence>
<dbReference type="PANTHER" id="PTHR22648">
    <property type="entry name" value="TRANSCRIPTION TERMINATION FACTOR NUSA"/>
    <property type="match status" value="1"/>
</dbReference>
<dbReference type="InterPro" id="IPR025249">
    <property type="entry name" value="TF_NusA_KH_1st"/>
</dbReference>